<name>A0A016TI45_9BILA</name>
<comment type="caution">
    <text evidence="1">The sequence shown here is derived from an EMBL/GenBank/DDBJ whole genome shotgun (WGS) entry which is preliminary data.</text>
</comment>
<accession>A0A016TI45</accession>
<reference evidence="2" key="1">
    <citation type="journal article" date="2015" name="Nat. Genet.">
        <title>The genome and transcriptome of the zoonotic hookworm Ancylostoma ceylanicum identify infection-specific gene families.</title>
        <authorList>
            <person name="Schwarz E.M."/>
            <person name="Hu Y."/>
            <person name="Antoshechkin I."/>
            <person name="Miller M.M."/>
            <person name="Sternberg P.W."/>
            <person name="Aroian R.V."/>
        </authorList>
    </citation>
    <scope>NUCLEOTIDE SEQUENCE</scope>
    <source>
        <strain evidence="2">HY135</strain>
    </source>
</reference>
<evidence type="ECO:0000313" key="1">
    <source>
        <dbReference type="EMBL" id="EYC02391.1"/>
    </source>
</evidence>
<evidence type="ECO:0000313" key="2">
    <source>
        <dbReference type="Proteomes" id="UP000024635"/>
    </source>
</evidence>
<gene>
    <name evidence="1" type="primary">Acey_s0100.g3268</name>
    <name evidence="1" type="ORF">Y032_0100g3268</name>
</gene>
<proteinExistence type="predicted"/>
<dbReference type="Proteomes" id="UP000024635">
    <property type="component" value="Unassembled WGS sequence"/>
</dbReference>
<dbReference type="STRING" id="53326.A0A016TI45"/>
<dbReference type="OrthoDB" id="10260741at2759"/>
<sequence length="94" mass="10855">MVHMSATNIERDFVLRPKQNEKFRKEDGEALLRTVAEETLAIHNFEATNPSSLTDVIATTIRDRLKDVEQNRFLTGFVFSLKTAISYHRLQVHP</sequence>
<dbReference type="EMBL" id="JARK01001436">
    <property type="protein sequence ID" value="EYC02391.1"/>
    <property type="molecule type" value="Genomic_DNA"/>
</dbReference>
<protein>
    <submittedName>
        <fullName evidence="1">Uncharacterized protein</fullName>
    </submittedName>
</protein>
<dbReference type="AlphaFoldDB" id="A0A016TI45"/>
<keyword evidence="2" id="KW-1185">Reference proteome</keyword>
<organism evidence="1 2">
    <name type="scientific">Ancylostoma ceylanicum</name>
    <dbReference type="NCBI Taxonomy" id="53326"/>
    <lineage>
        <taxon>Eukaryota</taxon>
        <taxon>Metazoa</taxon>
        <taxon>Ecdysozoa</taxon>
        <taxon>Nematoda</taxon>
        <taxon>Chromadorea</taxon>
        <taxon>Rhabditida</taxon>
        <taxon>Rhabditina</taxon>
        <taxon>Rhabditomorpha</taxon>
        <taxon>Strongyloidea</taxon>
        <taxon>Ancylostomatidae</taxon>
        <taxon>Ancylostomatinae</taxon>
        <taxon>Ancylostoma</taxon>
    </lineage>
</organism>